<name>A0A8J3BMP8_9FLAO</name>
<reference evidence="3" key="2">
    <citation type="submission" date="2020-09" db="EMBL/GenBank/DDBJ databases">
        <authorList>
            <person name="Sun Q."/>
            <person name="Ohkuma M."/>
        </authorList>
    </citation>
    <scope>NUCLEOTIDE SEQUENCE</scope>
    <source>
        <strain evidence="3">JCM 12862</strain>
    </source>
</reference>
<dbReference type="EMBL" id="BMNR01000006">
    <property type="protein sequence ID" value="GGK30259.1"/>
    <property type="molecule type" value="Genomic_DNA"/>
</dbReference>
<evidence type="ECO:0000313" key="4">
    <source>
        <dbReference type="Proteomes" id="UP000612329"/>
    </source>
</evidence>
<keyword evidence="4" id="KW-1185">Reference proteome</keyword>
<dbReference type="SUPFAM" id="SSF51445">
    <property type="entry name" value="(Trans)glycosidases"/>
    <property type="match status" value="1"/>
</dbReference>
<feature type="domain" description="Glycosyl hydrolase-like 10" evidence="2">
    <location>
        <begin position="16"/>
        <end position="317"/>
    </location>
</feature>
<reference evidence="3" key="1">
    <citation type="journal article" date="2014" name="Int. J. Syst. Evol. Microbiol.">
        <title>Complete genome sequence of Corynebacterium casei LMG S-19264T (=DSM 44701T), isolated from a smear-ripened cheese.</title>
        <authorList>
            <consortium name="US DOE Joint Genome Institute (JGI-PGF)"/>
            <person name="Walter F."/>
            <person name="Albersmeier A."/>
            <person name="Kalinowski J."/>
            <person name="Ruckert C."/>
        </authorList>
    </citation>
    <scope>NUCLEOTIDE SEQUENCE</scope>
    <source>
        <strain evidence="3">JCM 12862</strain>
    </source>
</reference>
<organism evidence="3 4">
    <name type="scientific">Yeosuana aromativorans</name>
    <dbReference type="NCBI Taxonomy" id="288019"/>
    <lineage>
        <taxon>Bacteria</taxon>
        <taxon>Pseudomonadati</taxon>
        <taxon>Bacteroidota</taxon>
        <taxon>Flavobacteriia</taxon>
        <taxon>Flavobacteriales</taxon>
        <taxon>Flavobacteriaceae</taxon>
        <taxon>Yeosuana</taxon>
    </lineage>
</organism>
<evidence type="ECO:0000256" key="1">
    <source>
        <dbReference type="ARBA" id="ARBA00022729"/>
    </source>
</evidence>
<comment type="caution">
    <text evidence="3">The sequence shown here is derived from an EMBL/GenBank/DDBJ whole genome shotgun (WGS) entry which is preliminary data.</text>
</comment>
<dbReference type="Gene3D" id="3.20.20.80">
    <property type="entry name" value="Glycosidases"/>
    <property type="match status" value="1"/>
</dbReference>
<dbReference type="Proteomes" id="UP000612329">
    <property type="component" value="Unassembled WGS sequence"/>
</dbReference>
<dbReference type="InterPro" id="IPR017853">
    <property type="entry name" value="GH"/>
</dbReference>
<keyword evidence="1" id="KW-0732">Signal</keyword>
<dbReference type="InterPro" id="IPR052177">
    <property type="entry name" value="Divisome_Glycosyl_Hydrolase"/>
</dbReference>
<dbReference type="PANTHER" id="PTHR43405:SF1">
    <property type="entry name" value="GLYCOSYL HYDROLASE DIGH"/>
    <property type="match status" value="1"/>
</dbReference>
<dbReference type="Pfam" id="PF02638">
    <property type="entry name" value="GHL10"/>
    <property type="match status" value="1"/>
</dbReference>
<proteinExistence type="predicted"/>
<dbReference type="InterPro" id="IPR003790">
    <property type="entry name" value="GHL10"/>
</dbReference>
<accession>A0A8J3BMP8</accession>
<sequence>MVSHKFTETLPTVPREFRAAWVATVANINWPSDKGLPVEEQKHEVIKLLDLLKASHFNAIILQVRPQADAIYPSDLEPWSYFLTGKQGQAPKPYYDPLKFWIEQAHKRGLELHAWLNPYRAHHLSGGPVTETSIVKKRPDLVVKLETGYWWLDPGKKGTQDHSYNVVMDIVKRYDVDGIHFDDYFYPYPSYNNNKDFPDEESWQSYLQKGGKLSRPDWRRQNVNIFIKRIYYGIKKRKPSVKFGISPFGVWRPSYPPSVVAGFDQYNELYADAKLWLNKGWLDYITPQLYWPINRIELSFPVLLNWWKEENKKGRHLWPGLNIGIKKGENAIDETINQIMIVRGMLPKSPGEVHWSIEPLITSPDLAQAISEGPYKEPALTPKYPWLSKKIPKLPEVKVSKENDSLTVSWKHKNLSNISHLILYYKFKNEWDYRILSSDIKSQKVPLIKKINPSKNGDLTETTETLNTIAISSVDKFGNESSVVKIPISNIYH</sequence>
<evidence type="ECO:0000313" key="3">
    <source>
        <dbReference type="EMBL" id="GGK30259.1"/>
    </source>
</evidence>
<evidence type="ECO:0000259" key="2">
    <source>
        <dbReference type="Pfam" id="PF02638"/>
    </source>
</evidence>
<dbReference type="AlphaFoldDB" id="A0A8J3BMP8"/>
<protein>
    <recommendedName>
        <fullName evidence="2">Glycosyl hydrolase-like 10 domain-containing protein</fullName>
    </recommendedName>
</protein>
<dbReference type="PANTHER" id="PTHR43405">
    <property type="entry name" value="GLYCOSYL HYDROLASE DIGH"/>
    <property type="match status" value="1"/>
</dbReference>
<gene>
    <name evidence="3" type="ORF">GCM10007962_25670</name>
</gene>